<feature type="compositionally biased region" description="Low complexity" evidence="1">
    <location>
        <begin position="73"/>
        <end position="87"/>
    </location>
</feature>
<evidence type="ECO:0000313" key="3">
    <source>
        <dbReference type="EMBL" id="KAF9469763.1"/>
    </source>
</evidence>
<dbReference type="EMBL" id="MU150229">
    <property type="protein sequence ID" value="KAF9469763.1"/>
    <property type="molecule type" value="Genomic_DNA"/>
</dbReference>
<dbReference type="OrthoDB" id="3005638at2759"/>
<reference evidence="3" key="1">
    <citation type="submission" date="2020-11" db="EMBL/GenBank/DDBJ databases">
        <authorList>
            <consortium name="DOE Joint Genome Institute"/>
            <person name="Ahrendt S."/>
            <person name="Riley R."/>
            <person name="Andreopoulos W."/>
            <person name="Labutti K."/>
            <person name="Pangilinan J."/>
            <person name="Ruiz-Duenas F.J."/>
            <person name="Barrasa J.M."/>
            <person name="Sanchez-Garcia M."/>
            <person name="Camarero S."/>
            <person name="Miyauchi S."/>
            <person name="Serrano A."/>
            <person name="Linde D."/>
            <person name="Babiker R."/>
            <person name="Drula E."/>
            <person name="Ayuso-Fernandez I."/>
            <person name="Pacheco R."/>
            <person name="Padilla G."/>
            <person name="Ferreira P."/>
            <person name="Barriuso J."/>
            <person name="Kellner H."/>
            <person name="Castanera R."/>
            <person name="Alfaro M."/>
            <person name="Ramirez L."/>
            <person name="Pisabarro A.G."/>
            <person name="Kuo A."/>
            <person name="Tritt A."/>
            <person name="Lipzen A."/>
            <person name="He G."/>
            <person name="Yan M."/>
            <person name="Ng V."/>
            <person name="Cullen D."/>
            <person name="Martin F."/>
            <person name="Rosso M.-N."/>
            <person name="Henrissat B."/>
            <person name="Hibbett D."/>
            <person name="Martinez A.T."/>
            <person name="Grigoriev I.V."/>
        </authorList>
    </citation>
    <scope>NUCLEOTIDE SEQUENCE</scope>
    <source>
        <strain evidence="3">CBS 247.69</strain>
    </source>
</reference>
<name>A0A9P6CRM7_9AGAR</name>
<feature type="region of interest" description="Disordered" evidence="1">
    <location>
        <begin position="271"/>
        <end position="304"/>
    </location>
</feature>
<keyword evidence="2" id="KW-0812">Transmembrane</keyword>
<keyword evidence="2" id="KW-0472">Membrane</keyword>
<keyword evidence="2" id="KW-1133">Transmembrane helix</keyword>
<feature type="region of interest" description="Disordered" evidence="1">
    <location>
        <begin position="70"/>
        <end position="94"/>
    </location>
</feature>
<sequence>MPISLMDSRKPRVVVGVVGLLYALVGIFLSMVATLFFISLTVLALWFKGTPSWVLQSSIQRRQKKSPYLFNKSPRSVSTPSSFPSGSKTGKYHNSYRSCENTAASRTDSSPLPQYWPTEHGGNVTSDIKPTIITLPLINPQHIHDHTPLLQARRPPRISTSKAYINFAERSRPSFCLSNLRPPWGDKRPKIYRCVSSPHLTTSVCPFPLSREEKVSYIVMKKFKRLRKAPSVPNYLGSTPGKGFTCSRILVRKHSQPLRTQPYEAPYFFPTPVPKRDIPRRVRSTRTRTRPQSPRSLSLVPNLR</sequence>
<evidence type="ECO:0000313" key="4">
    <source>
        <dbReference type="Proteomes" id="UP000807353"/>
    </source>
</evidence>
<keyword evidence="4" id="KW-1185">Reference proteome</keyword>
<dbReference type="Proteomes" id="UP000807353">
    <property type="component" value="Unassembled WGS sequence"/>
</dbReference>
<comment type="caution">
    <text evidence="3">The sequence shown here is derived from an EMBL/GenBank/DDBJ whole genome shotgun (WGS) entry which is preliminary data.</text>
</comment>
<organism evidence="3 4">
    <name type="scientific">Collybia nuda</name>
    <dbReference type="NCBI Taxonomy" id="64659"/>
    <lineage>
        <taxon>Eukaryota</taxon>
        <taxon>Fungi</taxon>
        <taxon>Dikarya</taxon>
        <taxon>Basidiomycota</taxon>
        <taxon>Agaricomycotina</taxon>
        <taxon>Agaricomycetes</taxon>
        <taxon>Agaricomycetidae</taxon>
        <taxon>Agaricales</taxon>
        <taxon>Tricholomatineae</taxon>
        <taxon>Clitocybaceae</taxon>
        <taxon>Collybia</taxon>
    </lineage>
</organism>
<gene>
    <name evidence="3" type="ORF">BDZ94DRAFT_26423</name>
</gene>
<dbReference type="AlphaFoldDB" id="A0A9P6CRM7"/>
<evidence type="ECO:0000256" key="1">
    <source>
        <dbReference type="SAM" id="MobiDB-lite"/>
    </source>
</evidence>
<accession>A0A9P6CRM7</accession>
<proteinExistence type="predicted"/>
<protein>
    <submittedName>
        <fullName evidence="3">Uncharacterized protein</fullName>
    </submittedName>
</protein>
<feature type="transmembrane region" description="Helical" evidence="2">
    <location>
        <begin position="20"/>
        <end position="47"/>
    </location>
</feature>
<evidence type="ECO:0000256" key="2">
    <source>
        <dbReference type="SAM" id="Phobius"/>
    </source>
</evidence>